<proteinExistence type="predicted"/>
<keyword evidence="4" id="KW-1185">Reference proteome</keyword>
<reference evidence="3 4" key="1">
    <citation type="submission" date="2019-07" db="EMBL/GenBank/DDBJ databases">
        <title>Genomics analysis of Aphanomyces spp. identifies a new class of oomycete effector associated with host adaptation.</title>
        <authorList>
            <person name="Gaulin E."/>
        </authorList>
    </citation>
    <scope>NUCLEOTIDE SEQUENCE [LARGE SCALE GENOMIC DNA]</scope>
    <source>
        <strain evidence="3 4">ATCC 201684</strain>
    </source>
</reference>
<dbReference type="EMBL" id="VJMJ01000066">
    <property type="protein sequence ID" value="KAF0739205.1"/>
    <property type="molecule type" value="Genomic_DNA"/>
</dbReference>
<evidence type="ECO:0000259" key="2">
    <source>
        <dbReference type="Pfam" id="PF03184"/>
    </source>
</evidence>
<evidence type="ECO:0000313" key="4">
    <source>
        <dbReference type="Proteomes" id="UP000481153"/>
    </source>
</evidence>
<feature type="domain" description="DDE-1" evidence="2">
    <location>
        <begin position="7"/>
        <end position="53"/>
    </location>
</feature>
<accession>A0A6G0XGL2</accession>
<dbReference type="AlphaFoldDB" id="A0A6G0XGL2"/>
<feature type="region of interest" description="Disordered" evidence="1">
    <location>
        <begin position="134"/>
        <end position="168"/>
    </location>
</feature>
<organism evidence="3 4">
    <name type="scientific">Aphanomyces euteiches</name>
    <dbReference type="NCBI Taxonomy" id="100861"/>
    <lineage>
        <taxon>Eukaryota</taxon>
        <taxon>Sar</taxon>
        <taxon>Stramenopiles</taxon>
        <taxon>Oomycota</taxon>
        <taxon>Saprolegniomycetes</taxon>
        <taxon>Saprolegniales</taxon>
        <taxon>Verrucalvaceae</taxon>
        <taxon>Aphanomyces</taxon>
    </lineage>
</organism>
<dbReference type="Pfam" id="PF03184">
    <property type="entry name" value="DDE_1"/>
    <property type="match status" value="1"/>
</dbReference>
<dbReference type="VEuPathDB" id="FungiDB:AeMF1_018830"/>
<evidence type="ECO:0000256" key="1">
    <source>
        <dbReference type="SAM" id="MobiDB-lite"/>
    </source>
</evidence>
<evidence type="ECO:0000313" key="3">
    <source>
        <dbReference type="EMBL" id="KAF0739205.1"/>
    </source>
</evidence>
<dbReference type="Proteomes" id="UP000481153">
    <property type="component" value="Unassembled WGS sequence"/>
</dbReference>
<dbReference type="InterPro" id="IPR004875">
    <property type="entry name" value="DDE_SF_endonuclease_dom"/>
</dbReference>
<comment type="caution">
    <text evidence="3">The sequence shown here is derived from an EMBL/GenBank/DDBJ whole genome shotgun (WGS) entry which is preliminary data.</text>
</comment>
<dbReference type="GO" id="GO:0003676">
    <property type="term" value="F:nucleic acid binding"/>
    <property type="evidence" value="ECO:0007669"/>
    <property type="project" value="InterPro"/>
</dbReference>
<gene>
    <name evidence="3" type="ORF">Ae201684_005128</name>
</gene>
<sequence>MICEAYGIILVYLPPNATHLFQPLDVAIFRSFKSVIKNNVTTYLRASNKDELPRSTAIAIAGRAFKKLNDQSLRQVSGGMFRNEFRTCGAWSLSLPAMLKRFEMQTTNCVENSLGTAAWIQTRQTVRETVLTVPARKSSKGRKRVAPDKDALNSSDSKPSRRCVKSRA</sequence>
<name>A0A6G0XGL2_9STRA</name>
<protein>
    <recommendedName>
        <fullName evidence="2">DDE-1 domain-containing protein</fullName>
    </recommendedName>
</protein>